<evidence type="ECO:0000313" key="2">
    <source>
        <dbReference type="EMBL" id="KOF02377.1"/>
    </source>
</evidence>
<evidence type="ECO:0000313" key="3">
    <source>
        <dbReference type="Proteomes" id="UP000036908"/>
    </source>
</evidence>
<keyword evidence="1" id="KW-0472">Membrane</keyword>
<dbReference type="AlphaFoldDB" id="A0A0L8AJG1"/>
<organism evidence="2 3">
    <name type="scientific">Roseivirga seohaensis subsp. aquiponti</name>
    <dbReference type="NCBI Taxonomy" id="1566026"/>
    <lineage>
        <taxon>Bacteria</taxon>
        <taxon>Pseudomonadati</taxon>
        <taxon>Bacteroidota</taxon>
        <taxon>Cytophagia</taxon>
        <taxon>Cytophagales</taxon>
        <taxon>Roseivirgaceae</taxon>
        <taxon>Roseivirga</taxon>
    </lineage>
</organism>
<keyword evidence="1" id="KW-1133">Transmembrane helix</keyword>
<gene>
    <name evidence="2" type="ORF">OB69_12240</name>
</gene>
<sequence length="158" mass="18353">MTKDKLEIGVNKLKTGFFALILIGLALSPRYFIDFNNIVAQDIITLSFSTFMCYCSYRYFIKRILMGPIITLTREFIKVKDEDTEHIYTWATIKKVKVVTEKNIEGKDVSRTMLSIWTTTKDKLDEFFISDIEMNSDDIRELINSYQNGTAANNVYKT</sequence>
<dbReference type="EMBL" id="JSVA01000013">
    <property type="protein sequence ID" value="KOF02377.1"/>
    <property type="molecule type" value="Genomic_DNA"/>
</dbReference>
<accession>A0A0L8AJG1</accession>
<feature type="transmembrane region" description="Helical" evidence="1">
    <location>
        <begin position="38"/>
        <end position="57"/>
    </location>
</feature>
<proteinExistence type="predicted"/>
<name>A0A0L8AJG1_9BACT</name>
<dbReference type="Proteomes" id="UP000036908">
    <property type="component" value="Unassembled WGS sequence"/>
</dbReference>
<reference evidence="3" key="1">
    <citation type="submission" date="2014-11" db="EMBL/GenBank/DDBJ databases">
        <title>Genome sequencing of Roseivirga sp. D-25.</title>
        <authorList>
            <person name="Selvaratnam C."/>
            <person name="Thevarajoo S."/>
            <person name="Goh K.M."/>
            <person name="Eee R."/>
            <person name="Chan K.-G."/>
            <person name="Chong C.S."/>
        </authorList>
    </citation>
    <scope>NUCLEOTIDE SEQUENCE [LARGE SCALE GENOMIC DNA]</scope>
    <source>
        <strain evidence="3">D-25</strain>
    </source>
</reference>
<dbReference type="PATRIC" id="fig|1566026.4.peg.741"/>
<comment type="caution">
    <text evidence="2">The sequence shown here is derived from an EMBL/GenBank/DDBJ whole genome shotgun (WGS) entry which is preliminary data.</text>
</comment>
<feature type="transmembrane region" description="Helical" evidence="1">
    <location>
        <begin position="12"/>
        <end position="32"/>
    </location>
</feature>
<protein>
    <submittedName>
        <fullName evidence="2">Uncharacterized protein</fullName>
    </submittedName>
</protein>
<keyword evidence="3" id="KW-1185">Reference proteome</keyword>
<keyword evidence="1" id="KW-0812">Transmembrane</keyword>
<evidence type="ECO:0000256" key="1">
    <source>
        <dbReference type="SAM" id="Phobius"/>
    </source>
</evidence>